<dbReference type="AlphaFoldDB" id="A0A8D8KIH1"/>
<evidence type="ECO:0000313" key="2">
    <source>
        <dbReference type="EMBL" id="CAG6588207.1"/>
    </source>
</evidence>
<protein>
    <submittedName>
        <fullName evidence="2">(northern house mosquito) hypothetical protein</fullName>
    </submittedName>
</protein>
<reference evidence="2" key="1">
    <citation type="submission" date="2021-05" db="EMBL/GenBank/DDBJ databases">
        <authorList>
            <person name="Alioto T."/>
            <person name="Alioto T."/>
            <person name="Gomez Garrido J."/>
        </authorList>
    </citation>
    <scope>NUCLEOTIDE SEQUENCE</scope>
</reference>
<keyword evidence="1" id="KW-0472">Membrane</keyword>
<proteinExistence type="predicted"/>
<feature type="transmembrane region" description="Helical" evidence="1">
    <location>
        <begin position="58"/>
        <end position="82"/>
    </location>
</feature>
<dbReference type="EMBL" id="HBUE01321190">
    <property type="protein sequence ID" value="CAG6588207.1"/>
    <property type="molecule type" value="Transcribed_RNA"/>
</dbReference>
<accession>A0A8D8KIH1</accession>
<keyword evidence="1" id="KW-0812">Transmembrane</keyword>
<sequence>MFIILLCVFCSVCVCLSVCFGSFHLIFYRFLLCYGGCSSVSSGFSSLAIFVKFILLHILCFAGIYRFFCSCLNFLFCVFIILRGGKLYRAYAGWENLVFFCT</sequence>
<name>A0A8D8KIH1_CULPI</name>
<keyword evidence="1" id="KW-1133">Transmembrane helix</keyword>
<organism evidence="2">
    <name type="scientific">Culex pipiens</name>
    <name type="common">House mosquito</name>
    <dbReference type="NCBI Taxonomy" id="7175"/>
    <lineage>
        <taxon>Eukaryota</taxon>
        <taxon>Metazoa</taxon>
        <taxon>Ecdysozoa</taxon>
        <taxon>Arthropoda</taxon>
        <taxon>Hexapoda</taxon>
        <taxon>Insecta</taxon>
        <taxon>Pterygota</taxon>
        <taxon>Neoptera</taxon>
        <taxon>Endopterygota</taxon>
        <taxon>Diptera</taxon>
        <taxon>Nematocera</taxon>
        <taxon>Culicoidea</taxon>
        <taxon>Culicidae</taxon>
        <taxon>Culicinae</taxon>
        <taxon>Culicini</taxon>
        <taxon>Culex</taxon>
        <taxon>Culex</taxon>
    </lineage>
</organism>
<dbReference type="EMBL" id="HBUE01214672">
    <property type="protein sequence ID" value="CAG6536215.1"/>
    <property type="molecule type" value="Transcribed_RNA"/>
</dbReference>
<dbReference type="EMBL" id="HBUE01110086">
    <property type="protein sequence ID" value="CAG6488458.1"/>
    <property type="molecule type" value="Transcribed_RNA"/>
</dbReference>
<evidence type="ECO:0000256" key="1">
    <source>
        <dbReference type="SAM" id="Phobius"/>
    </source>
</evidence>